<dbReference type="PhylomeDB" id="Q1AYZ6"/>
<dbReference type="Pfam" id="PF04183">
    <property type="entry name" value="IucA_IucC"/>
    <property type="match status" value="1"/>
</dbReference>
<evidence type="ECO:0000256" key="1">
    <source>
        <dbReference type="ARBA" id="ARBA00004924"/>
    </source>
</evidence>
<organism evidence="5 6">
    <name type="scientific">Rubrobacter xylanophilus (strain DSM 9941 / JCM 11954 / NBRC 16129 / PRD-1)</name>
    <dbReference type="NCBI Taxonomy" id="266117"/>
    <lineage>
        <taxon>Bacteria</taxon>
        <taxon>Bacillati</taxon>
        <taxon>Actinomycetota</taxon>
        <taxon>Rubrobacteria</taxon>
        <taxon>Rubrobacterales</taxon>
        <taxon>Rubrobacteraceae</taxon>
        <taxon>Rubrobacter</taxon>
    </lineage>
</organism>
<dbReference type="KEGG" id="rxy:Rxyl_0407"/>
<evidence type="ECO:0000313" key="5">
    <source>
        <dbReference type="EMBL" id="ABG03382.1"/>
    </source>
</evidence>
<evidence type="ECO:0000313" key="6">
    <source>
        <dbReference type="Proteomes" id="UP000006637"/>
    </source>
</evidence>
<dbReference type="PANTHER" id="PTHR34384">
    <property type="entry name" value="L-2,3-DIAMINOPROPANOATE--CITRATE LIGASE"/>
    <property type="match status" value="1"/>
</dbReference>
<dbReference type="Pfam" id="PF06276">
    <property type="entry name" value="FhuF"/>
    <property type="match status" value="1"/>
</dbReference>
<gene>
    <name evidence="5" type="ordered locus">Rxyl_0407</name>
</gene>
<feature type="domain" description="Aerobactin siderophore biosynthesis IucA/IucC-like C-terminal" evidence="4">
    <location>
        <begin position="412"/>
        <end position="575"/>
    </location>
</feature>
<name>Q1AYZ6_RUBXD</name>
<evidence type="ECO:0000256" key="2">
    <source>
        <dbReference type="ARBA" id="ARBA00007832"/>
    </source>
</evidence>
<dbReference type="InterPro" id="IPR037455">
    <property type="entry name" value="LucA/IucC-like"/>
</dbReference>
<dbReference type="STRING" id="266117.Rxyl_0407"/>
<dbReference type="InterPro" id="IPR007310">
    <property type="entry name" value="Aerobactin_biosyn_IucA/IucC_N"/>
</dbReference>
<dbReference type="Gene3D" id="3.30.310.280">
    <property type="match status" value="1"/>
</dbReference>
<dbReference type="Gene3D" id="6.10.250.3370">
    <property type="match status" value="1"/>
</dbReference>
<feature type="domain" description="Aerobactin siderophore biosynthesis IucA/IucC N-terminal" evidence="3">
    <location>
        <begin position="146"/>
        <end position="391"/>
    </location>
</feature>
<keyword evidence="6" id="KW-1185">Reference proteome</keyword>
<dbReference type="PANTHER" id="PTHR34384:SF6">
    <property type="entry name" value="STAPHYLOFERRIN B SYNTHASE"/>
    <property type="match status" value="1"/>
</dbReference>
<protein>
    <submittedName>
        <fullName evidence="5">IucA/IucC</fullName>
    </submittedName>
</protein>
<sequence length="601" mass="68643">MEHVEQVRQSLRPEVWERVGRRLLEKMISEFMYEEIIRPERVAERGEGVFSYRLPLGDGVGYAFDARRRLFDTYRVVPGSVVRTARGSAAPATDPLRFLLDIREAAGLNPETAAHLLNEYSRTLLADAHIAARKEGRTLDPEEVGYAELEGEMEGHPWITFNKGRIGFGYDDYLLHAPEMRRPTRLPWLAVSRERSRFSAVSGLDHEALMREELGEEALRELRGRLDEPEAYHLLPVHPWQWKNVVVPLFAGELASGAIVPLGEGPDLYLPQQSIRTFFNVSSPEKLTVKLPLSILNTLVWRGLPGERTEVAPRVTEWVRNIRDGDPFLREECRLILPGEVAGLNYDHPYHADLPGTPYQHLEMLGAIWRESVFRHTEPGERPITLAALLHVDGAGRPFFSSLVERSGLGAEEWLSRFFGAVLPPLLHYLYRYGTVFSPHGENTILVLDEGFIPSRLAMKDFVDDVNVSEHPIEELGSMPEDLRPVLLREPPEGLCQFIWSGLFICHLRYLAEIAEDHHGIPERRFWGLAREEILRYQDRFPELEERFRLFDLLAPSFTRLCLNRNRLFDYGYADDGERPHASEFGRVTNALHEAGAAAGR</sequence>
<evidence type="ECO:0000259" key="3">
    <source>
        <dbReference type="Pfam" id="PF04183"/>
    </source>
</evidence>
<dbReference type="eggNOG" id="COG4264">
    <property type="taxonomic scope" value="Bacteria"/>
</dbReference>
<proteinExistence type="inferred from homology"/>
<dbReference type="AlphaFoldDB" id="Q1AYZ6"/>
<reference evidence="5 6" key="1">
    <citation type="submission" date="2006-06" db="EMBL/GenBank/DDBJ databases">
        <title>Complete sequence of Rubrobacter xylanophilus DSM 9941.</title>
        <authorList>
            <consortium name="US DOE Joint Genome Institute"/>
            <person name="Copeland A."/>
            <person name="Lucas S."/>
            <person name="Lapidus A."/>
            <person name="Barry K."/>
            <person name="Detter J.C."/>
            <person name="Glavina del Rio T."/>
            <person name="Hammon N."/>
            <person name="Israni S."/>
            <person name="Dalin E."/>
            <person name="Tice H."/>
            <person name="Pitluck S."/>
            <person name="Munk A.C."/>
            <person name="Brettin T."/>
            <person name="Bruce D."/>
            <person name="Han C."/>
            <person name="Tapia R."/>
            <person name="Gilna P."/>
            <person name="Schmutz J."/>
            <person name="Larimer F."/>
            <person name="Land M."/>
            <person name="Hauser L."/>
            <person name="Kyrpides N."/>
            <person name="Lykidis A."/>
            <person name="da Costa M.S."/>
            <person name="Rainey F.A."/>
            <person name="Empadinhas N."/>
            <person name="Jolivet E."/>
            <person name="Battista J.R."/>
            <person name="Richardson P."/>
        </authorList>
    </citation>
    <scope>NUCLEOTIDE SEQUENCE [LARGE SCALE GENOMIC DNA]</scope>
    <source>
        <strain evidence="6">DSM 9941 / NBRC 16129 / PRD-1</strain>
    </source>
</reference>
<evidence type="ECO:0000259" key="4">
    <source>
        <dbReference type="Pfam" id="PF06276"/>
    </source>
</evidence>
<accession>Q1AYZ6</accession>
<dbReference type="GO" id="GO:0019290">
    <property type="term" value="P:siderophore biosynthetic process"/>
    <property type="evidence" value="ECO:0007669"/>
    <property type="project" value="InterPro"/>
</dbReference>
<dbReference type="HOGENOM" id="CLU_018524_1_1_11"/>
<comment type="pathway">
    <text evidence="1">Siderophore biosynthesis.</text>
</comment>
<dbReference type="Proteomes" id="UP000006637">
    <property type="component" value="Chromosome"/>
</dbReference>
<dbReference type="EMBL" id="CP000386">
    <property type="protein sequence ID" value="ABG03382.1"/>
    <property type="molecule type" value="Genomic_DNA"/>
</dbReference>
<dbReference type="GO" id="GO:0016881">
    <property type="term" value="F:acid-amino acid ligase activity"/>
    <property type="evidence" value="ECO:0007669"/>
    <property type="project" value="UniProtKB-ARBA"/>
</dbReference>
<dbReference type="RefSeq" id="WP_011563400.1">
    <property type="nucleotide sequence ID" value="NC_008148.1"/>
</dbReference>
<dbReference type="InterPro" id="IPR022770">
    <property type="entry name" value="IucA/IucC-like_C"/>
</dbReference>
<dbReference type="Gene3D" id="1.10.510.40">
    <property type="match status" value="1"/>
</dbReference>
<comment type="similarity">
    <text evidence="2">Belongs to the IucA/IucC family.</text>
</comment>